<reference evidence="6 7" key="1">
    <citation type="submission" date="2016-07" db="EMBL/GenBank/DDBJ databases">
        <title>Pervasive Adenine N6-methylation of Active Genes in Fungi.</title>
        <authorList>
            <consortium name="DOE Joint Genome Institute"/>
            <person name="Mondo S.J."/>
            <person name="Dannebaum R.O."/>
            <person name="Kuo R.C."/>
            <person name="Labutti K."/>
            <person name="Haridas S."/>
            <person name="Kuo A."/>
            <person name="Salamov A."/>
            <person name="Ahrendt S.R."/>
            <person name="Lipzen A."/>
            <person name="Sullivan W."/>
            <person name="Andreopoulos W.B."/>
            <person name="Clum A."/>
            <person name="Lindquist E."/>
            <person name="Daum C."/>
            <person name="Ramamoorthy G.K."/>
            <person name="Gryganskyi A."/>
            <person name="Culley D."/>
            <person name="Magnuson J.K."/>
            <person name="James T.Y."/>
            <person name="O'Malley M.A."/>
            <person name="Stajich J.E."/>
            <person name="Spatafora J.W."/>
            <person name="Visel A."/>
            <person name="Grigoriev I.V."/>
        </authorList>
    </citation>
    <scope>NUCLEOTIDE SEQUENCE [LARGE SCALE GENOMIC DNA]</scope>
    <source>
        <strain evidence="6 7">PL171</strain>
    </source>
</reference>
<feature type="compositionally biased region" description="Basic and acidic residues" evidence="4">
    <location>
        <begin position="583"/>
        <end position="592"/>
    </location>
</feature>
<dbReference type="AlphaFoldDB" id="A0A1Y2H8A2"/>
<feature type="domain" description="Tr-type G" evidence="5">
    <location>
        <begin position="117"/>
        <end position="390"/>
    </location>
</feature>
<dbReference type="PANTHER" id="PTHR43721:SF9">
    <property type="entry name" value="GTP-BINDING PROTEIN 1"/>
    <property type="match status" value="1"/>
</dbReference>
<evidence type="ECO:0000256" key="2">
    <source>
        <dbReference type="ARBA" id="ARBA00022741"/>
    </source>
</evidence>
<feature type="region of interest" description="Disordered" evidence="4">
    <location>
        <begin position="580"/>
        <end position="646"/>
    </location>
</feature>
<keyword evidence="3" id="KW-0342">GTP-binding</keyword>
<feature type="region of interest" description="Disordered" evidence="4">
    <location>
        <begin position="197"/>
        <end position="227"/>
    </location>
</feature>
<dbReference type="InterPro" id="IPR009001">
    <property type="entry name" value="Transl_elong_EF1A/Init_IF2_C"/>
</dbReference>
<dbReference type="PROSITE" id="PS51722">
    <property type="entry name" value="G_TR_2"/>
    <property type="match status" value="1"/>
</dbReference>
<feature type="compositionally biased region" description="Low complexity" evidence="4">
    <location>
        <begin position="623"/>
        <end position="646"/>
    </location>
</feature>
<dbReference type="InterPro" id="IPR009000">
    <property type="entry name" value="Transl_B-barrel_sf"/>
</dbReference>
<dbReference type="GO" id="GO:0005525">
    <property type="term" value="F:GTP binding"/>
    <property type="evidence" value="ECO:0007669"/>
    <property type="project" value="UniProtKB-KW"/>
</dbReference>
<evidence type="ECO:0000313" key="6">
    <source>
        <dbReference type="EMBL" id="ORZ30810.1"/>
    </source>
</evidence>
<dbReference type="SUPFAM" id="SSF50447">
    <property type="entry name" value="Translation proteins"/>
    <property type="match status" value="1"/>
</dbReference>
<dbReference type="CDD" id="cd03694">
    <property type="entry name" value="GTPBP_II"/>
    <property type="match status" value="1"/>
</dbReference>
<dbReference type="InterPro" id="IPR027417">
    <property type="entry name" value="P-loop_NTPase"/>
</dbReference>
<protein>
    <submittedName>
        <fullName evidence="6">p-loop containing nucleoside triphosphate hydrolase protein</fullName>
    </submittedName>
</protein>
<dbReference type="InterPro" id="IPR000795">
    <property type="entry name" value="T_Tr_GTP-bd_dom"/>
</dbReference>
<evidence type="ECO:0000256" key="1">
    <source>
        <dbReference type="ARBA" id="ARBA00007249"/>
    </source>
</evidence>
<dbReference type="SUPFAM" id="SSF52540">
    <property type="entry name" value="P-loop containing nucleoside triphosphate hydrolases"/>
    <property type="match status" value="1"/>
</dbReference>
<comment type="similarity">
    <text evidence="1">Belongs to the TRAFAC class translation factor GTPase superfamily. Classic translation factor GTPase family. EF-Tu/EF-1A subfamily.</text>
</comment>
<dbReference type="GO" id="GO:0003924">
    <property type="term" value="F:GTPase activity"/>
    <property type="evidence" value="ECO:0007669"/>
    <property type="project" value="InterPro"/>
</dbReference>
<gene>
    <name evidence="6" type="ORF">BCR44DRAFT_95472</name>
</gene>
<keyword evidence="7" id="KW-1185">Reference proteome</keyword>
<dbReference type="Gene3D" id="2.40.30.10">
    <property type="entry name" value="Translation factors"/>
    <property type="match status" value="1"/>
</dbReference>
<dbReference type="FunFam" id="2.40.30.10:FF:000014">
    <property type="entry name" value="Probable GTP-binding protein 1"/>
    <property type="match status" value="1"/>
</dbReference>
<dbReference type="OrthoDB" id="248233at2759"/>
<dbReference type="EMBL" id="MCFL01000074">
    <property type="protein sequence ID" value="ORZ30810.1"/>
    <property type="molecule type" value="Genomic_DNA"/>
</dbReference>
<dbReference type="InterPro" id="IPR050055">
    <property type="entry name" value="EF-Tu_GTPase"/>
</dbReference>
<dbReference type="CDD" id="cd03708">
    <property type="entry name" value="GTPBP_III"/>
    <property type="match status" value="1"/>
</dbReference>
<dbReference type="PANTHER" id="PTHR43721">
    <property type="entry name" value="ELONGATION FACTOR TU-RELATED"/>
    <property type="match status" value="1"/>
</dbReference>
<dbReference type="SUPFAM" id="SSF50465">
    <property type="entry name" value="EF-Tu/eEF-1alpha/eIF2-gamma C-terminal domain"/>
    <property type="match status" value="1"/>
</dbReference>
<dbReference type="GO" id="GO:0003746">
    <property type="term" value="F:translation elongation factor activity"/>
    <property type="evidence" value="ECO:0007669"/>
    <property type="project" value="TreeGrafter"/>
</dbReference>
<dbReference type="Pfam" id="PF03144">
    <property type="entry name" value="GTP_EFTU_D2"/>
    <property type="match status" value="1"/>
</dbReference>
<dbReference type="Proteomes" id="UP000193411">
    <property type="component" value="Unassembled WGS sequence"/>
</dbReference>
<name>A0A1Y2H8A2_9FUNG</name>
<evidence type="ECO:0000259" key="5">
    <source>
        <dbReference type="PROSITE" id="PS51722"/>
    </source>
</evidence>
<dbReference type="FunFam" id="2.40.30.10:FF:000084">
    <property type="entry name" value="GTP-binding elongation factor Tu family"/>
    <property type="match status" value="1"/>
</dbReference>
<evidence type="ECO:0000256" key="3">
    <source>
        <dbReference type="ARBA" id="ARBA00023134"/>
    </source>
</evidence>
<sequence>MSAGRGECIYELGMLDDDASVPLNLTSADFDAALATLASIVANPPLCAAVTFLGEKSPTHSTAQTVEALLTTPSTATSTSTALAATLLAPPPAPAMDPNNRCGYLLIRRIPSNVQDVMEVRVAVCGNVDAGKSSCLGVLTKNALDNGRGKARAALFRHKHELETGRTSSLGMECVGFDARGAQVGVGYNPATDAARGGAVAAPGGAHEHAEGDEDEADATPTAPTPIRKAGWDEIAHAASKVLTFIDLAGHEKYLKTTVYGLCGTAPDFAMLMVGANMGIIGMTKEHLGLNLALNVPVMIVVTKIDMCPGNVLEATLKQLLKVLKSPGCRKIPMFVRSHEDVVRVSNTFVSDRICPIFLVSNVTGQGLPYLRQFLNLLPMMTKYAPDAPVEYQITESFSVPGVGTVVSGTILSGVVCVGDQLMLGPDTLGNFTLTQVKGIHIKRVPVPVASAGHTASFALKKIKRAQLRKGMVLVSPNPAPFASREFEAECLILFHSTTINTKYQAMLHCGNVRQTASLVDMDRGVLRSGDRARVRFRFLQYPEYIKPGARVLFREGRTKGIGKVTRVYAPGEVIEPFNSDEVDVRAAHPTDEPQDIEPPSTPARSTAPPPGAAERSPRFKAKSAATAKVAPATAAAAGAGSSTGV</sequence>
<dbReference type="Pfam" id="PF00009">
    <property type="entry name" value="GTP_EFTU"/>
    <property type="match status" value="1"/>
</dbReference>
<organism evidence="6 7">
    <name type="scientific">Catenaria anguillulae PL171</name>
    <dbReference type="NCBI Taxonomy" id="765915"/>
    <lineage>
        <taxon>Eukaryota</taxon>
        <taxon>Fungi</taxon>
        <taxon>Fungi incertae sedis</taxon>
        <taxon>Blastocladiomycota</taxon>
        <taxon>Blastocladiomycetes</taxon>
        <taxon>Blastocladiales</taxon>
        <taxon>Catenariaceae</taxon>
        <taxon>Catenaria</taxon>
    </lineage>
</organism>
<dbReference type="InterPro" id="IPR004161">
    <property type="entry name" value="EFTu-like_2"/>
</dbReference>
<keyword evidence="6" id="KW-0378">Hydrolase</keyword>
<accession>A0A1Y2H8A2</accession>
<dbReference type="CDD" id="cd04165">
    <property type="entry name" value="GTPBP1_like"/>
    <property type="match status" value="1"/>
</dbReference>
<evidence type="ECO:0000313" key="7">
    <source>
        <dbReference type="Proteomes" id="UP000193411"/>
    </source>
</evidence>
<comment type="caution">
    <text evidence="6">The sequence shown here is derived from an EMBL/GenBank/DDBJ whole genome shotgun (WGS) entry which is preliminary data.</text>
</comment>
<dbReference type="InterPro" id="IPR035531">
    <property type="entry name" value="GTPBP1-like"/>
</dbReference>
<evidence type="ECO:0000256" key="4">
    <source>
        <dbReference type="SAM" id="MobiDB-lite"/>
    </source>
</evidence>
<proteinExistence type="inferred from homology"/>
<feature type="non-terminal residue" evidence="6">
    <location>
        <position position="646"/>
    </location>
</feature>
<dbReference type="Gene3D" id="3.40.50.300">
    <property type="entry name" value="P-loop containing nucleotide triphosphate hydrolases"/>
    <property type="match status" value="1"/>
</dbReference>
<keyword evidence="2" id="KW-0547">Nucleotide-binding</keyword>